<dbReference type="InterPro" id="IPR052895">
    <property type="entry name" value="HetReg/Transcr_Mod"/>
</dbReference>
<feature type="non-terminal residue" evidence="2">
    <location>
        <position position="1"/>
    </location>
</feature>
<dbReference type="Proteomes" id="UP000054321">
    <property type="component" value="Unassembled WGS sequence"/>
</dbReference>
<name>A0A0C3GRG5_OIDMZ</name>
<dbReference type="HOGENOM" id="CLU_004184_6_3_1"/>
<dbReference type="AlphaFoldDB" id="A0A0C3GRG5"/>
<dbReference type="Pfam" id="PF06985">
    <property type="entry name" value="HET"/>
    <property type="match status" value="1"/>
</dbReference>
<dbReference type="EMBL" id="KN832900">
    <property type="protein sequence ID" value="KIM93081.1"/>
    <property type="molecule type" value="Genomic_DNA"/>
</dbReference>
<organism evidence="2 3">
    <name type="scientific">Oidiodendron maius (strain Zn)</name>
    <dbReference type="NCBI Taxonomy" id="913774"/>
    <lineage>
        <taxon>Eukaryota</taxon>
        <taxon>Fungi</taxon>
        <taxon>Dikarya</taxon>
        <taxon>Ascomycota</taxon>
        <taxon>Pezizomycotina</taxon>
        <taxon>Leotiomycetes</taxon>
        <taxon>Leotiomycetes incertae sedis</taxon>
        <taxon>Myxotrichaceae</taxon>
        <taxon>Oidiodendron</taxon>
    </lineage>
</organism>
<evidence type="ECO:0000259" key="1">
    <source>
        <dbReference type="Pfam" id="PF06985"/>
    </source>
</evidence>
<evidence type="ECO:0000313" key="3">
    <source>
        <dbReference type="Proteomes" id="UP000054321"/>
    </source>
</evidence>
<feature type="non-terminal residue" evidence="2">
    <location>
        <position position="99"/>
    </location>
</feature>
<dbReference type="InterPro" id="IPR010730">
    <property type="entry name" value="HET"/>
</dbReference>
<reference evidence="2 3" key="1">
    <citation type="submission" date="2014-04" db="EMBL/GenBank/DDBJ databases">
        <authorList>
            <consortium name="DOE Joint Genome Institute"/>
            <person name="Kuo A."/>
            <person name="Martino E."/>
            <person name="Perotto S."/>
            <person name="Kohler A."/>
            <person name="Nagy L.G."/>
            <person name="Floudas D."/>
            <person name="Copeland A."/>
            <person name="Barry K.W."/>
            <person name="Cichocki N."/>
            <person name="Veneault-Fourrey C."/>
            <person name="LaButti K."/>
            <person name="Lindquist E.A."/>
            <person name="Lipzen A."/>
            <person name="Lundell T."/>
            <person name="Morin E."/>
            <person name="Murat C."/>
            <person name="Sun H."/>
            <person name="Tunlid A."/>
            <person name="Henrissat B."/>
            <person name="Grigoriev I.V."/>
            <person name="Hibbett D.S."/>
            <person name="Martin F."/>
            <person name="Nordberg H.P."/>
            <person name="Cantor M.N."/>
            <person name="Hua S.X."/>
        </authorList>
    </citation>
    <scope>NUCLEOTIDE SEQUENCE [LARGE SCALE GENOMIC DNA]</scope>
    <source>
        <strain evidence="2 3">Zn</strain>
    </source>
</reference>
<dbReference type="PANTHER" id="PTHR24148">
    <property type="entry name" value="ANKYRIN REPEAT DOMAIN-CONTAINING PROTEIN 39 HOMOLOG-RELATED"/>
    <property type="match status" value="1"/>
</dbReference>
<keyword evidence="3" id="KW-1185">Reference proteome</keyword>
<accession>A0A0C3GRG5</accession>
<protein>
    <recommendedName>
        <fullName evidence="1">Heterokaryon incompatibility domain-containing protein</fullName>
    </recommendedName>
</protein>
<dbReference type="PANTHER" id="PTHR24148:SF73">
    <property type="entry name" value="HET DOMAIN PROTEIN (AFU_ORTHOLOGUE AFUA_8G01020)"/>
    <property type="match status" value="1"/>
</dbReference>
<dbReference type="OrthoDB" id="2157530at2759"/>
<dbReference type="InParanoid" id="A0A0C3GRG5"/>
<sequence length="99" mass="11513">YTAISYAWGDPEPGTYEALIDGQTFCVRQNLWNCLDQVRLNHKIRFLWIDAICINQNNPVEKSEQVLKMGDIYSRATEVYAWLGEADCHTNRVFDVLQE</sequence>
<reference evidence="3" key="2">
    <citation type="submission" date="2015-01" db="EMBL/GenBank/DDBJ databases">
        <title>Evolutionary Origins and Diversification of the Mycorrhizal Mutualists.</title>
        <authorList>
            <consortium name="DOE Joint Genome Institute"/>
            <consortium name="Mycorrhizal Genomics Consortium"/>
            <person name="Kohler A."/>
            <person name="Kuo A."/>
            <person name="Nagy L.G."/>
            <person name="Floudas D."/>
            <person name="Copeland A."/>
            <person name="Barry K.W."/>
            <person name="Cichocki N."/>
            <person name="Veneault-Fourrey C."/>
            <person name="LaButti K."/>
            <person name="Lindquist E.A."/>
            <person name="Lipzen A."/>
            <person name="Lundell T."/>
            <person name="Morin E."/>
            <person name="Murat C."/>
            <person name="Riley R."/>
            <person name="Ohm R."/>
            <person name="Sun H."/>
            <person name="Tunlid A."/>
            <person name="Henrissat B."/>
            <person name="Grigoriev I.V."/>
            <person name="Hibbett D.S."/>
            <person name="Martin F."/>
        </authorList>
    </citation>
    <scope>NUCLEOTIDE SEQUENCE [LARGE SCALE GENOMIC DNA]</scope>
    <source>
        <strain evidence="3">Zn</strain>
    </source>
</reference>
<evidence type="ECO:0000313" key="2">
    <source>
        <dbReference type="EMBL" id="KIM93081.1"/>
    </source>
</evidence>
<gene>
    <name evidence="2" type="ORF">OIDMADRAFT_70040</name>
</gene>
<dbReference type="STRING" id="913774.A0A0C3GRG5"/>
<feature type="domain" description="Heterokaryon incompatibility" evidence="1">
    <location>
        <begin position="1"/>
        <end position="91"/>
    </location>
</feature>
<proteinExistence type="predicted"/>